<dbReference type="PANTHER" id="PTHR40758">
    <property type="entry name" value="CONSERVED PROTEIN"/>
    <property type="match status" value="1"/>
</dbReference>
<evidence type="ECO:0000313" key="4">
    <source>
        <dbReference type="Proteomes" id="UP000002791"/>
    </source>
</evidence>
<dbReference type="InterPro" id="IPR034660">
    <property type="entry name" value="DinB/YfiT-like"/>
</dbReference>
<keyword evidence="4" id="KW-1185">Reference proteome</keyword>
<evidence type="ECO:0000259" key="1">
    <source>
        <dbReference type="Pfam" id="PF07398"/>
    </source>
</evidence>
<dbReference type="PANTHER" id="PTHR40758:SF1">
    <property type="entry name" value="CONSERVED PROTEIN"/>
    <property type="match status" value="1"/>
</dbReference>
<dbReference type="HOGENOM" id="CLU_070584_0_0_11"/>
<feature type="domain" description="Mycothiol-dependent maleylpyruvate isomerase metal-binding" evidence="2">
    <location>
        <begin position="15"/>
        <end position="141"/>
    </location>
</feature>
<evidence type="ECO:0008006" key="5">
    <source>
        <dbReference type="Google" id="ProtNLM"/>
    </source>
</evidence>
<dbReference type="NCBIfam" id="TIGR03083">
    <property type="entry name" value="maleylpyruvate isomerase family mycothiol-dependent enzyme"/>
    <property type="match status" value="1"/>
</dbReference>
<name>H5XP92_9PSEU</name>
<dbReference type="GO" id="GO:0005886">
    <property type="term" value="C:plasma membrane"/>
    <property type="evidence" value="ECO:0007669"/>
    <property type="project" value="TreeGrafter"/>
</dbReference>
<dbReference type="AlphaFoldDB" id="H5XP92"/>
<dbReference type="InterPro" id="IPR017517">
    <property type="entry name" value="Maleyloyr_isom"/>
</dbReference>
<dbReference type="eggNOG" id="COG3550">
    <property type="taxonomic scope" value="Bacteria"/>
</dbReference>
<evidence type="ECO:0000259" key="2">
    <source>
        <dbReference type="Pfam" id="PF11716"/>
    </source>
</evidence>
<dbReference type="InterPro" id="IPR024344">
    <property type="entry name" value="MDMPI_metal-binding"/>
</dbReference>
<sequence length="264" mass="28797">MNSLDHDRLCAGITAQTELFAGHLVGADLADLDTAVPSCPGWNLAQLARHVGAGHRWVETIVTTRATEPPPDTELRTLSADTDVDHGVLAGWLTSGAARLAETLAAAGPDLRLWTAVPGRTSAFWARRFLHETVIHRADAALAVGDAFTLDHDTAADGLDEWLELISLPQQLEADPTKRELLGEDHTLRFAATDADTSWWVDATGESIRWSREYERTGDATVTVRAPLTELLLLVYRRRTPDSTFDVRGEAGLLDLWLANTAFG</sequence>
<reference evidence="3 4" key="1">
    <citation type="submission" date="2011-11" db="EMBL/GenBank/DDBJ databases">
        <title>The Noncontiguous Finished sequence of Saccharomonospora cyanea NA-134.</title>
        <authorList>
            <consortium name="US DOE Joint Genome Institute"/>
            <person name="Lucas S."/>
            <person name="Han J."/>
            <person name="Lapidus A."/>
            <person name="Cheng J.-F."/>
            <person name="Goodwin L."/>
            <person name="Pitluck S."/>
            <person name="Peters L."/>
            <person name="Ovchinnikova G."/>
            <person name="Lu M."/>
            <person name="Detter J.C."/>
            <person name="Han C."/>
            <person name="Tapia R."/>
            <person name="Land M."/>
            <person name="Hauser L."/>
            <person name="Kyrpides N."/>
            <person name="Ivanova N."/>
            <person name="Pagani I."/>
            <person name="Brambilla E.-M."/>
            <person name="Klenk H.-P."/>
            <person name="Woyke T."/>
        </authorList>
    </citation>
    <scope>NUCLEOTIDE SEQUENCE [LARGE SCALE GENOMIC DNA]</scope>
    <source>
        <strain evidence="3 4">NA-134</strain>
    </source>
</reference>
<dbReference type="Proteomes" id="UP000002791">
    <property type="component" value="Chromosome"/>
</dbReference>
<dbReference type="Pfam" id="PF11716">
    <property type="entry name" value="MDMPI_N"/>
    <property type="match status" value="1"/>
</dbReference>
<feature type="domain" description="MDMPI C-terminal" evidence="1">
    <location>
        <begin position="153"/>
        <end position="255"/>
    </location>
</feature>
<accession>H5XP92</accession>
<dbReference type="OrthoDB" id="3671213at2"/>
<dbReference type="GO" id="GO:0046872">
    <property type="term" value="F:metal ion binding"/>
    <property type="evidence" value="ECO:0007669"/>
    <property type="project" value="InterPro"/>
</dbReference>
<dbReference type="Pfam" id="PF07398">
    <property type="entry name" value="MDMPI_C"/>
    <property type="match status" value="1"/>
</dbReference>
<gene>
    <name evidence="3" type="ORF">SaccyDRAFT_5010</name>
</gene>
<evidence type="ECO:0000313" key="3">
    <source>
        <dbReference type="EMBL" id="EHR63805.1"/>
    </source>
</evidence>
<dbReference type="EMBL" id="CM001440">
    <property type="protein sequence ID" value="EHR63805.1"/>
    <property type="molecule type" value="Genomic_DNA"/>
</dbReference>
<protein>
    <recommendedName>
        <fullName evidence="5">Mycothiol-dependent maleylpyruvate isomerase metal-binding domain-containing protein</fullName>
    </recommendedName>
</protein>
<dbReference type="RefSeq" id="WP_005460350.1">
    <property type="nucleotide sequence ID" value="NZ_CM001440.1"/>
</dbReference>
<dbReference type="STRING" id="882082.SaccyDRAFT_5010"/>
<proteinExistence type="predicted"/>
<dbReference type="SUPFAM" id="SSF109854">
    <property type="entry name" value="DinB/YfiT-like putative metalloenzymes"/>
    <property type="match status" value="1"/>
</dbReference>
<dbReference type="InterPro" id="IPR010872">
    <property type="entry name" value="MDMPI_C-term_domain"/>
</dbReference>
<organism evidence="3 4">
    <name type="scientific">Saccharomonospora cyanea NA-134</name>
    <dbReference type="NCBI Taxonomy" id="882082"/>
    <lineage>
        <taxon>Bacteria</taxon>
        <taxon>Bacillati</taxon>
        <taxon>Actinomycetota</taxon>
        <taxon>Actinomycetes</taxon>
        <taxon>Pseudonocardiales</taxon>
        <taxon>Pseudonocardiaceae</taxon>
        <taxon>Saccharomonospora</taxon>
    </lineage>
</organism>